<dbReference type="Proteomes" id="UP000324585">
    <property type="component" value="Unassembled WGS sequence"/>
</dbReference>
<feature type="domain" description="Myb-like" evidence="9">
    <location>
        <begin position="234"/>
        <end position="284"/>
    </location>
</feature>
<comment type="caution">
    <text evidence="11">The sequence shown here is derived from an EMBL/GenBank/DDBJ whole genome shotgun (WGS) entry which is preliminary data.</text>
</comment>
<dbReference type="SUPFAM" id="SSF46689">
    <property type="entry name" value="Homeodomain-like"/>
    <property type="match status" value="2"/>
</dbReference>
<feature type="coiled-coil region" evidence="7">
    <location>
        <begin position="284"/>
        <end position="311"/>
    </location>
</feature>
<feature type="region of interest" description="Disordered" evidence="8">
    <location>
        <begin position="730"/>
        <end position="802"/>
    </location>
</feature>
<reference evidence="12" key="1">
    <citation type="journal article" date="2019" name="Nat. Commun.">
        <title>Expansion of phycobilisome linker gene families in mesophilic red algae.</title>
        <authorList>
            <person name="Lee J."/>
            <person name="Kim D."/>
            <person name="Bhattacharya D."/>
            <person name="Yoon H.S."/>
        </authorList>
    </citation>
    <scope>NUCLEOTIDE SEQUENCE [LARGE SCALE GENOMIC DNA]</scope>
    <source>
        <strain evidence="12">CCMP 1328</strain>
    </source>
</reference>
<keyword evidence="4" id="KW-0238">DNA-binding</keyword>
<feature type="domain" description="HTH myb-type" evidence="10">
    <location>
        <begin position="239"/>
        <end position="288"/>
    </location>
</feature>
<dbReference type="InterPro" id="IPR001005">
    <property type="entry name" value="SANT/Myb"/>
</dbReference>
<evidence type="ECO:0000256" key="1">
    <source>
        <dbReference type="ARBA" id="ARBA00004123"/>
    </source>
</evidence>
<dbReference type="GO" id="GO:0005634">
    <property type="term" value="C:nucleus"/>
    <property type="evidence" value="ECO:0007669"/>
    <property type="project" value="UniProtKB-SubCell"/>
</dbReference>
<evidence type="ECO:0000256" key="8">
    <source>
        <dbReference type="SAM" id="MobiDB-lite"/>
    </source>
</evidence>
<dbReference type="SMART" id="SM00717">
    <property type="entry name" value="SANT"/>
    <property type="match status" value="3"/>
</dbReference>
<feature type="domain" description="Myb-like" evidence="9">
    <location>
        <begin position="182"/>
        <end position="233"/>
    </location>
</feature>
<dbReference type="PROSITE" id="PS51294">
    <property type="entry name" value="HTH_MYB"/>
    <property type="match status" value="3"/>
</dbReference>
<dbReference type="OrthoDB" id="2143914at2759"/>
<keyword evidence="7" id="KW-0175">Coiled coil</keyword>
<dbReference type="InterPro" id="IPR017930">
    <property type="entry name" value="Myb_dom"/>
</dbReference>
<feature type="compositionally biased region" description="Basic and acidic residues" evidence="8">
    <location>
        <begin position="1066"/>
        <end position="1075"/>
    </location>
</feature>
<evidence type="ECO:0000256" key="2">
    <source>
        <dbReference type="ARBA" id="ARBA00022737"/>
    </source>
</evidence>
<evidence type="ECO:0000256" key="6">
    <source>
        <dbReference type="ARBA" id="ARBA00023242"/>
    </source>
</evidence>
<evidence type="ECO:0000259" key="9">
    <source>
        <dbReference type="PROSITE" id="PS50090"/>
    </source>
</evidence>
<dbReference type="PANTHER" id="PTHR46621:SF1">
    <property type="entry name" value="SNRNA-ACTIVATING PROTEIN COMPLEX SUBUNIT 4"/>
    <property type="match status" value="1"/>
</dbReference>
<feature type="compositionally biased region" description="Basic and acidic residues" evidence="8">
    <location>
        <begin position="73"/>
        <end position="83"/>
    </location>
</feature>
<dbReference type="Pfam" id="PF13921">
    <property type="entry name" value="Myb_DNA-bind_6"/>
    <property type="match status" value="1"/>
</dbReference>
<evidence type="ECO:0000313" key="11">
    <source>
        <dbReference type="EMBL" id="KAA8497935.1"/>
    </source>
</evidence>
<evidence type="ECO:0000256" key="3">
    <source>
        <dbReference type="ARBA" id="ARBA00023015"/>
    </source>
</evidence>
<dbReference type="AlphaFoldDB" id="A0A5J4Z3N8"/>
<feature type="region of interest" description="Disordered" evidence="8">
    <location>
        <begin position="1"/>
        <end position="27"/>
    </location>
</feature>
<dbReference type="CDD" id="cd00167">
    <property type="entry name" value="SANT"/>
    <property type="match status" value="3"/>
</dbReference>
<keyword evidence="12" id="KW-1185">Reference proteome</keyword>
<keyword evidence="2" id="KW-0677">Repeat</keyword>
<dbReference type="GO" id="GO:0042795">
    <property type="term" value="P:snRNA transcription by RNA polymerase II"/>
    <property type="evidence" value="ECO:0007669"/>
    <property type="project" value="TreeGrafter"/>
</dbReference>
<evidence type="ECO:0000256" key="4">
    <source>
        <dbReference type="ARBA" id="ARBA00023125"/>
    </source>
</evidence>
<feature type="region of interest" description="Disordered" evidence="8">
    <location>
        <begin position="1156"/>
        <end position="1179"/>
    </location>
</feature>
<evidence type="ECO:0000256" key="7">
    <source>
        <dbReference type="SAM" id="Coils"/>
    </source>
</evidence>
<evidence type="ECO:0000313" key="12">
    <source>
        <dbReference type="Proteomes" id="UP000324585"/>
    </source>
</evidence>
<feature type="compositionally biased region" description="Basic residues" evidence="8">
    <location>
        <begin position="647"/>
        <end position="662"/>
    </location>
</feature>
<feature type="region of interest" description="Disordered" evidence="8">
    <location>
        <begin position="382"/>
        <end position="418"/>
    </location>
</feature>
<dbReference type="InterPro" id="IPR009057">
    <property type="entry name" value="Homeodomain-like_sf"/>
</dbReference>
<evidence type="ECO:0000259" key="10">
    <source>
        <dbReference type="PROSITE" id="PS51294"/>
    </source>
</evidence>
<sequence>MSQNSHAPTATGREVHGRASALKIDLPAENRSCADSLSLSVGDQECERTPVAPLSAAQREALPSAAANQNASSDRESEAKLESDESDDEDPFVQSRGLVTQRDLDLQAALVKAVSAEVRKRVQDLKRPVTRKSSKGGWTDEEDEMLRLAVVANDSKNWRKISDFMPGRNETQCLHRWQKVLNPELVKGTWSVEEDDKLRMLVGQYGCSKWSVIAKYLPGRIGKQCRERWVNHVDPNVLKQAWTETEENILLSAQKWLGNKWAAIAKFLPGRTDNTVKNHFNSARRRYQTKIRSWQRKVEKERKRVEGLTANMSGGQGQIGRVTAGGAQQHPALTLNLPQFPARDPTKCERDLVTEEEAEAARTAIDHASPHNETIFQAMMEKRRKSDPTWPGPFPGSKAASNISAAAPVNSSNGQGNVHNASLQRVAQDDTISSAPALGAIRTATVDRKNKGKSKKVVRDAAPLQEPVKGHLEHHFAASQAGFSSPSEPSPAHFPYGKSLSANGLKGASIQNLHGNFPPWVPQGREEQRRHASLGSGAVLGTIPGTVKQKTLGVDPATAQVAVLFHAQGENLPADMPADKAHELWTSALQAHHERSEAILGHPLWAFQQRAQDTELAGTSPRPCRSQVSKGTALVPVQAKSNMTKTVPKKGSLKTNGRKRAKGQQDGTMQELHLNLPPPHQQQLVNPAYFVNQADGLGDYSYVYAGHVVTPSFQGLPVMQTYADAPSSATMDLSFTQPDVQPGQDSETMIDPTNARKNKRTASSGTNTDPAAERPKPKRIRKAKAGPNAHGKGRKSKAAVQKDLEEAVKSSDRAHVEMPRAELGEPSACFSDIHRDAGHGQAAFTDFVPRSFSTPRKFREALAAHGAGEETYQVEQTPMQGARTPMNDPLSALLSPAVPNMYSGATPAQNSMSPSMYLRFGNSPTPANGKFSTPISGMRRNGLPMETPMQLFASPSTHGELEAYFASVGLGKEPSSILRHVKTPSFDMLGLGAPSSLERSTSEIARLYEAAKTPMRLLDFSSSPLQPEKGSASAIRGAESRKTATITKSKPPARAPGNGHACAHGETSKVDDGAQQRHHFSYETPLAQRLFSDKPDGFGMSKCTTAGESGQEGGGSTGPLGTRRQGSPEFLPFFDMDEPKLGESPAGASILRKARGRRLEWTSPKDKSGKEDEVENVSLSKDIARQIL</sequence>
<feature type="compositionally biased region" description="Polar residues" evidence="8">
    <location>
        <begin position="730"/>
        <end position="747"/>
    </location>
</feature>
<feature type="region of interest" description="Disordered" evidence="8">
    <location>
        <begin position="59"/>
        <end position="92"/>
    </location>
</feature>
<organism evidence="11 12">
    <name type="scientific">Porphyridium purpureum</name>
    <name type="common">Red alga</name>
    <name type="synonym">Porphyridium cruentum</name>
    <dbReference type="NCBI Taxonomy" id="35688"/>
    <lineage>
        <taxon>Eukaryota</taxon>
        <taxon>Rhodophyta</taxon>
        <taxon>Bangiophyceae</taxon>
        <taxon>Porphyridiales</taxon>
        <taxon>Porphyridiaceae</taxon>
        <taxon>Porphyridium</taxon>
    </lineage>
</organism>
<keyword evidence="6" id="KW-0539">Nucleus</keyword>
<name>A0A5J4Z3N8_PORPP</name>
<keyword evidence="5" id="KW-0804">Transcription</keyword>
<protein>
    <submittedName>
        <fullName evidence="11">Transcription factor MYB3R-5</fullName>
    </submittedName>
</protein>
<dbReference type="PANTHER" id="PTHR46621">
    <property type="entry name" value="SNRNA-ACTIVATING PROTEIN COMPLEX SUBUNIT 4"/>
    <property type="match status" value="1"/>
</dbReference>
<feature type="region of interest" description="Disordered" evidence="8">
    <location>
        <begin position="479"/>
        <end position="498"/>
    </location>
</feature>
<feature type="compositionally biased region" description="Basic and acidic residues" evidence="8">
    <location>
        <begin position="1157"/>
        <end position="1171"/>
    </location>
</feature>
<evidence type="ECO:0000256" key="5">
    <source>
        <dbReference type="ARBA" id="ARBA00023163"/>
    </source>
</evidence>
<dbReference type="GO" id="GO:0001006">
    <property type="term" value="F:RNA polymerase III type 3 promoter sequence-specific DNA binding"/>
    <property type="evidence" value="ECO:0007669"/>
    <property type="project" value="TreeGrafter"/>
</dbReference>
<dbReference type="InterPro" id="IPR051575">
    <property type="entry name" value="Myb-like_DNA-bd"/>
</dbReference>
<gene>
    <name evidence="11" type="ORF">FVE85_5520</name>
</gene>
<feature type="domain" description="Myb-like" evidence="9">
    <location>
        <begin position="130"/>
        <end position="181"/>
    </location>
</feature>
<dbReference type="GO" id="GO:0042796">
    <property type="term" value="P:snRNA transcription by RNA polymerase III"/>
    <property type="evidence" value="ECO:0007669"/>
    <property type="project" value="TreeGrafter"/>
</dbReference>
<feature type="region of interest" description="Disordered" evidence="8">
    <location>
        <begin position="646"/>
        <end position="667"/>
    </location>
</feature>
<dbReference type="FunFam" id="1.10.10.60:FF:000016">
    <property type="entry name" value="Transcriptional activator Myb isoform A"/>
    <property type="match status" value="1"/>
</dbReference>
<feature type="domain" description="HTH myb-type" evidence="10">
    <location>
        <begin position="182"/>
        <end position="237"/>
    </location>
</feature>
<dbReference type="GO" id="GO:0000978">
    <property type="term" value="F:RNA polymerase II cis-regulatory region sequence-specific DNA binding"/>
    <property type="evidence" value="ECO:0007669"/>
    <property type="project" value="TreeGrafter"/>
</dbReference>
<comment type="subcellular location">
    <subcellularLocation>
        <location evidence="1">Nucleus</location>
    </subcellularLocation>
</comment>
<feature type="region of interest" description="Disordered" evidence="8">
    <location>
        <begin position="1100"/>
        <end position="1128"/>
    </location>
</feature>
<dbReference type="Gene3D" id="1.10.10.60">
    <property type="entry name" value="Homeodomain-like"/>
    <property type="match status" value="3"/>
</dbReference>
<dbReference type="GO" id="GO:0019185">
    <property type="term" value="C:snRNA-activating protein complex"/>
    <property type="evidence" value="ECO:0007669"/>
    <property type="project" value="TreeGrafter"/>
</dbReference>
<dbReference type="Pfam" id="PF00249">
    <property type="entry name" value="Myb_DNA-binding"/>
    <property type="match status" value="1"/>
</dbReference>
<feature type="region of interest" description="Disordered" evidence="8">
    <location>
        <begin position="1021"/>
        <end position="1075"/>
    </location>
</feature>
<dbReference type="FunFam" id="1.10.10.60:FF:000010">
    <property type="entry name" value="Transcriptional activator Myb isoform A"/>
    <property type="match status" value="1"/>
</dbReference>
<feature type="domain" description="HTH myb-type" evidence="10">
    <location>
        <begin position="135"/>
        <end position="181"/>
    </location>
</feature>
<feature type="region of interest" description="Disordered" evidence="8">
    <location>
        <begin position="443"/>
        <end position="464"/>
    </location>
</feature>
<proteinExistence type="predicted"/>
<dbReference type="EMBL" id="VRMN01000001">
    <property type="protein sequence ID" value="KAA8497935.1"/>
    <property type="molecule type" value="Genomic_DNA"/>
</dbReference>
<accession>A0A5J4Z3N8</accession>
<dbReference type="PROSITE" id="PS50090">
    <property type="entry name" value="MYB_LIKE"/>
    <property type="match status" value="3"/>
</dbReference>
<feature type="compositionally biased region" description="Polar residues" evidence="8">
    <location>
        <begin position="399"/>
        <end position="418"/>
    </location>
</feature>
<keyword evidence="3" id="KW-0805">Transcription regulation</keyword>